<organism evidence="1 2">
    <name type="scientific">Massilia varians</name>
    <dbReference type="NCBI Taxonomy" id="457921"/>
    <lineage>
        <taxon>Bacteria</taxon>
        <taxon>Pseudomonadati</taxon>
        <taxon>Pseudomonadota</taxon>
        <taxon>Betaproteobacteria</taxon>
        <taxon>Burkholderiales</taxon>
        <taxon>Oxalobacteraceae</taxon>
        <taxon>Telluria group</taxon>
        <taxon>Massilia</taxon>
    </lineage>
</organism>
<sequence length="430" mass="47893">MNSEYLSLNGSPLRFSNQHEELLAEHVLQRYREVWVITNSRPYLAVDKNALRAKIASIESFTVFSAGYLFQNISGRDLSTRLIAGLVGPGTVASSSLTADTFVEGEANPQAHWVFRGNGLLQIGTHPFAALATHYIAVEPGKIFQRKIGELTTVDDGKRSQPFCPDFDFDKLGRLAQEFHVARFSPGLTVDQALLARLLDDIFEQNLEALSFSETHHAREPQNGPKYSYKPMKLTRYGRLVHTEQREPKIETAFALLHYEKALYEFHSLKRATAAQDPERQYMHGVYCVIAIASCLEAVANKLAFEATSQYPSGSQSSSALGRINYAARELAIAHGTTFNTIGGKRPEFVSMEQIRVLRNSFVHANEAGAPVDRTMSTSAQMAQVSESACRSFLENLRLTVTLVFDQLPWMTSPLVTATNVKWLGDMEVP</sequence>
<proteinExistence type="predicted"/>
<name>A0ABN6TC26_9BURK</name>
<gene>
    <name evidence="1" type="ORF">MasN3_27300</name>
</gene>
<accession>A0ABN6TC26</accession>
<dbReference type="EMBL" id="AP026966">
    <property type="protein sequence ID" value="BDT59236.1"/>
    <property type="molecule type" value="Genomic_DNA"/>
</dbReference>
<dbReference type="Proteomes" id="UP001163336">
    <property type="component" value="Chromosome"/>
</dbReference>
<protein>
    <recommendedName>
        <fullName evidence="3">ApeA N-terminal domain-containing protein</fullName>
    </recommendedName>
</protein>
<evidence type="ECO:0000313" key="1">
    <source>
        <dbReference type="EMBL" id="BDT59236.1"/>
    </source>
</evidence>
<evidence type="ECO:0000313" key="2">
    <source>
        <dbReference type="Proteomes" id="UP001163336"/>
    </source>
</evidence>
<evidence type="ECO:0008006" key="3">
    <source>
        <dbReference type="Google" id="ProtNLM"/>
    </source>
</evidence>
<dbReference type="RefSeq" id="WP_281907821.1">
    <property type="nucleotide sequence ID" value="NZ_AP026966.1"/>
</dbReference>
<reference evidence="1" key="1">
    <citation type="submission" date="2022-11" db="EMBL/GenBank/DDBJ databases">
        <title>Isolation and characterization of PLA-degrading bacterium Massilia sp. from Antarctic soil.</title>
        <authorList>
            <person name="Sato K."/>
            <person name="Gomez-Fuentes C."/>
            <person name="Ahmad S.A."/>
            <person name="Zulkharnain A."/>
        </authorList>
    </citation>
    <scope>NUCLEOTIDE SEQUENCE</scope>
    <source>
        <strain evidence="1">N-3</strain>
    </source>
</reference>
<keyword evidence="2" id="KW-1185">Reference proteome</keyword>